<organism evidence="1 2">
    <name type="scientific">Artomyces pyxidatus</name>
    <dbReference type="NCBI Taxonomy" id="48021"/>
    <lineage>
        <taxon>Eukaryota</taxon>
        <taxon>Fungi</taxon>
        <taxon>Dikarya</taxon>
        <taxon>Basidiomycota</taxon>
        <taxon>Agaricomycotina</taxon>
        <taxon>Agaricomycetes</taxon>
        <taxon>Russulales</taxon>
        <taxon>Auriscalpiaceae</taxon>
        <taxon>Artomyces</taxon>
    </lineage>
</organism>
<protein>
    <submittedName>
        <fullName evidence="1">Uncharacterized protein</fullName>
    </submittedName>
</protein>
<accession>A0ACB8SEY9</accession>
<dbReference type="EMBL" id="MU277350">
    <property type="protein sequence ID" value="KAI0054762.1"/>
    <property type="molecule type" value="Genomic_DNA"/>
</dbReference>
<comment type="caution">
    <text evidence="1">The sequence shown here is derived from an EMBL/GenBank/DDBJ whole genome shotgun (WGS) entry which is preliminary data.</text>
</comment>
<reference evidence="1" key="1">
    <citation type="submission" date="2021-03" db="EMBL/GenBank/DDBJ databases">
        <authorList>
            <consortium name="DOE Joint Genome Institute"/>
            <person name="Ahrendt S."/>
            <person name="Looney B.P."/>
            <person name="Miyauchi S."/>
            <person name="Morin E."/>
            <person name="Drula E."/>
            <person name="Courty P.E."/>
            <person name="Chicoki N."/>
            <person name="Fauchery L."/>
            <person name="Kohler A."/>
            <person name="Kuo A."/>
            <person name="Labutti K."/>
            <person name="Pangilinan J."/>
            <person name="Lipzen A."/>
            <person name="Riley R."/>
            <person name="Andreopoulos W."/>
            <person name="He G."/>
            <person name="Johnson J."/>
            <person name="Barry K.W."/>
            <person name="Grigoriev I.V."/>
            <person name="Nagy L."/>
            <person name="Hibbett D."/>
            <person name="Henrissat B."/>
            <person name="Matheny P.B."/>
            <person name="Labbe J."/>
            <person name="Martin F."/>
        </authorList>
    </citation>
    <scope>NUCLEOTIDE SEQUENCE</scope>
    <source>
        <strain evidence="1">HHB10654</strain>
    </source>
</reference>
<proteinExistence type="predicted"/>
<keyword evidence="2" id="KW-1185">Reference proteome</keyword>
<gene>
    <name evidence="1" type="ORF">BV25DRAFT_1843426</name>
</gene>
<evidence type="ECO:0000313" key="1">
    <source>
        <dbReference type="EMBL" id="KAI0054762.1"/>
    </source>
</evidence>
<name>A0ACB8SEY9_9AGAM</name>
<dbReference type="Proteomes" id="UP000814140">
    <property type="component" value="Unassembled WGS sequence"/>
</dbReference>
<reference evidence="1" key="2">
    <citation type="journal article" date="2022" name="New Phytol.">
        <title>Evolutionary transition to the ectomycorrhizal habit in the genomes of a hyperdiverse lineage of mushroom-forming fungi.</title>
        <authorList>
            <person name="Looney B."/>
            <person name="Miyauchi S."/>
            <person name="Morin E."/>
            <person name="Drula E."/>
            <person name="Courty P.E."/>
            <person name="Kohler A."/>
            <person name="Kuo A."/>
            <person name="LaButti K."/>
            <person name="Pangilinan J."/>
            <person name="Lipzen A."/>
            <person name="Riley R."/>
            <person name="Andreopoulos W."/>
            <person name="He G."/>
            <person name="Johnson J."/>
            <person name="Nolan M."/>
            <person name="Tritt A."/>
            <person name="Barry K.W."/>
            <person name="Grigoriev I.V."/>
            <person name="Nagy L.G."/>
            <person name="Hibbett D."/>
            <person name="Henrissat B."/>
            <person name="Matheny P.B."/>
            <person name="Labbe J."/>
            <person name="Martin F.M."/>
        </authorList>
    </citation>
    <scope>NUCLEOTIDE SEQUENCE</scope>
    <source>
        <strain evidence="1">HHB10654</strain>
    </source>
</reference>
<evidence type="ECO:0000313" key="2">
    <source>
        <dbReference type="Proteomes" id="UP000814140"/>
    </source>
</evidence>
<sequence length="107" mass="11524">MRCSGLVIGLLIAMYIRLLVLQHKAAPEFEPQLKGAPRRIIIHPHATPEATAFVVEVAKTEAAKTEASGGNSTSGNWTAARSLTEGTEGTWAEPRGEDERGEEERGV</sequence>